<keyword evidence="3 6" id="KW-0812">Transmembrane</keyword>
<feature type="transmembrane region" description="Helical" evidence="6">
    <location>
        <begin position="197"/>
        <end position="217"/>
    </location>
</feature>
<gene>
    <name evidence="8" type="ORF">LZC95_06485</name>
</gene>
<organism evidence="8 9">
    <name type="scientific">Pendulispora brunnea</name>
    <dbReference type="NCBI Taxonomy" id="2905690"/>
    <lineage>
        <taxon>Bacteria</taxon>
        <taxon>Pseudomonadati</taxon>
        <taxon>Myxococcota</taxon>
        <taxon>Myxococcia</taxon>
        <taxon>Myxococcales</taxon>
        <taxon>Sorangiineae</taxon>
        <taxon>Pendulisporaceae</taxon>
        <taxon>Pendulispora</taxon>
    </lineage>
</organism>
<evidence type="ECO:0000259" key="7">
    <source>
        <dbReference type="PROSITE" id="PS50850"/>
    </source>
</evidence>
<evidence type="ECO:0000256" key="3">
    <source>
        <dbReference type="ARBA" id="ARBA00022692"/>
    </source>
</evidence>
<evidence type="ECO:0000256" key="6">
    <source>
        <dbReference type="SAM" id="Phobius"/>
    </source>
</evidence>
<keyword evidence="2" id="KW-1003">Cell membrane</keyword>
<dbReference type="Gene3D" id="1.20.1250.20">
    <property type="entry name" value="MFS general substrate transporter like domains"/>
    <property type="match status" value="2"/>
</dbReference>
<sequence>MLGVFCVGTAEIVISGLLPEVSSDLGVSLPSAGQLVTAYALGVSVLGPLITLWTSRWPRKSLVIALMGVFLLGNVASMLAPGYRTLLLARLFTSLSHGTFTAEAFHSAAATAPQEKQASAMAKIALGFNLANALGAPLGTLLGQRVGWRFTFLAVVLGAAMTMFLLARLMPASPVAGGGSANLKNELRIFRRPSMHVVVLTTVLAQAAVFTASTYVVPLLRDVAHFEASAIPGLLILCGVGAVIGNFLGGHMADGNPRRGVIVTLGSLSVVLTTFWAASTTPLGAGCALFLFGLTGFSIIPSLQSRIQSISLEAPTLALSINVSAFNLGNGLGAWIGGQVIDLGWGLRFVLIMAAAVALFSLMLALGSSWKEALSNPHPSAQSLPE</sequence>
<keyword evidence="9" id="KW-1185">Reference proteome</keyword>
<evidence type="ECO:0000256" key="2">
    <source>
        <dbReference type="ARBA" id="ARBA00022475"/>
    </source>
</evidence>
<comment type="subcellular location">
    <subcellularLocation>
        <location evidence="1">Cell membrane</location>
        <topology evidence="1">Multi-pass membrane protein</topology>
    </subcellularLocation>
</comment>
<dbReference type="Pfam" id="PF07690">
    <property type="entry name" value="MFS_1"/>
    <property type="match status" value="1"/>
</dbReference>
<dbReference type="InterPro" id="IPR020846">
    <property type="entry name" value="MFS_dom"/>
</dbReference>
<evidence type="ECO:0000313" key="9">
    <source>
        <dbReference type="Proteomes" id="UP001379533"/>
    </source>
</evidence>
<keyword evidence="5 6" id="KW-0472">Membrane</keyword>
<keyword evidence="4 6" id="KW-1133">Transmembrane helix</keyword>
<feature type="transmembrane region" description="Helical" evidence="6">
    <location>
        <begin position="62"/>
        <end position="83"/>
    </location>
</feature>
<dbReference type="PANTHER" id="PTHR43124:SF8">
    <property type="entry name" value="INNER MEMBRANE TRANSPORT PROTEIN YDHP"/>
    <property type="match status" value="1"/>
</dbReference>
<dbReference type="InterPro" id="IPR036259">
    <property type="entry name" value="MFS_trans_sf"/>
</dbReference>
<dbReference type="Proteomes" id="UP001379533">
    <property type="component" value="Chromosome"/>
</dbReference>
<reference evidence="8 9" key="1">
    <citation type="submission" date="2021-12" db="EMBL/GenBank/DDBJ databases">
        <title>Discovery of the Pendulisporaceae a myxobacterial family with distinct sporulation behavior and unique specialized metabolism.</title>
        <authorList>
            <person name="Garcia R."/>
            <person name="Popoff A."/>
            <person name="Bader C.D."/>
            <person name="Loehr J."/>
            <person name="Walesch S."/>
            <person name="Walt C."/>
            <person name="Boldt J."/>
            <person name="Bunk B."/>
            <person name="Haeckl F.J.F.P.J."/>
            <person name="Gunesch A.P."/>
            <person name="Birkelbach J."/>
            <person name="Nuebel U."/>
            <person name="Pietschmann T."/>
            <person name="Bach T."/>
            <person name="Mueller R."/>
        </authorList>
    </citation>
    <scope>NUCLEOTIDE SEQUENCE [LARGE SCALE GENOMIC DNA]</scope>
    <source>
        <strain evidence="8 9">MSr12523</strain>
    </source>
</reference>
<feature type="domain" description="Major facilitator superfamily (MFS) profile" evidence="7">
    <location>
        <begin position="1"/>
        <end position="373"/>
    </location>
</feature>
<dbReference type="EMBL" id="CP089982">
    <property type="protein sequence ID" value="WXB00302.1"/>
    <property type="molecule type" value="Genomic_DNA"/>
</dbReference>
<dbReference type="PANTHER" id="PTHR43124">
    <property type="entry name" value="PURINE EFFLUX PUMP PBUE"/>
    <property type="match status" value="1"/>
</dbReference>
<feature type="transmembrane region" description="Helical" evidence="6">
    <location>
        <begin position="283"/>
        <end position="303"/>
    </location>
</feature>
<feature type="transmembrane region" description="Helical" evidence="6">
    <location>
        <begin position="260"/>
        <end position="277"/>
    </location>
</feature>
<dbReference type="CDD" id="cd17324">
    <property type="entry name" value="MFS_NepI_like"/>
    <property type="match status" value="1"/>
</dbReference>
<dbReference type="InterPro" id="IPR050189">
    <property type="entry name" value="MFS_Efflux_Transporters"/>
</dbReference>
<evidence type="ECO:0000313" key="8">
    <source>
        <dbReference type="EMBL" id="WXB00302.1"/>
    </source>
</evidence>
<proteinExistence type="predicted"/>
<protein>
    <submittedName>
        <fullName evidence="8">MFS transporter</fullName>
    </submittedName>
</protein>
<accession>A0ABZ2KP37</accession>
<evidence type="ECO:0000256" key="5">
    <source>
        <dbReference type="ARBA" id="ARBA00023136"/>
    </source>
</evidence>
<dbReference type="PROSITE" id="PS50850">
    <property type="entry name" value="MFS"/>
    <property type="match status" value="1"/>
</dbReference>
<feature type="transmembrane region" description="Helical" evidence="6">
    <location>
        <begin position="343"/>
        <end position="366"/>
    </location>
</feature>
<evidence type="ECO:0000256" key="1">
    <source>
        <dbReference type="ARBA" id="ARBA00004651"/>
    </source>
</evidence>
<dbReference type="SUPFAM" id="SSF103473">
    <property type="entry name" value="MFS general substrate transporter"/>
    <property type="match status" value="1"/>
</dbReference>
<feature type="transmembrane region" description="Helical" evidence="6">
    <location>
        <begin position="229"/>
        <end position="248"/>
    </location>
</feature>
<name>A0ABZ2KP37_9BACT</name>
<feature type="transmembrane region" description="Helical" evidence="6">
    <location>
        <begin position="315"/>
        <end position="337"/>
    </location>
</feature>
<evidence type="ECO:0000256" key="4">
    <source>
        <dbReference type="ARBA" id="ARBA00022989"/>
    </source>
</evidence>
<feature type="transmembrane region" description="Helical" evidence="6">
    <location>
        <begin position="146"/>
        <end position="167"/>
    </location>
</feature>
<feature type="transmembrane region" description="Helical" evidence="6">
    <location>
        <begin position="36"/>
        <end position="55"/>
    </location>
</feature>
<dbReference type="InterPro" id="IPR011701">
    <property type="entry name" value="MFS"/>
</dbReference>